<dbReference type="RefSeq" id="WP_058291327.1">
    <property type="nucleotide sequence ID" value="NZ_CYSD01000042.1"/>
</dbReference>
<evidence type="ECO:0000313" key="4">
    <source>
        <dbReference type="Proteomes" id="UP000052022"/>
    </source>
</evidence>
<evidence type="ECO:0000313" key="3">
    <source>
        <dbReference type="EMBL" id="CUH81285.1"/>
    </source>
</evidence>
<feature type="domain" description="Lipid/polyisoprenoid-binding YceI-like" evidence="2">
    <location>
        <begin position="31"/>
        <end position="193"/>
    </location>
</feature>
<feature type="signal peptide" evidence="1">
    <location>
        <begin position="1"/>
        <end position="27"/>
    </location>
</feature>
<accession>A0A0P1GI11</accession>
<keyword evidence="1" id="KW-0732">Signal</keyword>
<dbReference type="InterPro" id="IPR036761">
    <property type="entry name" value="TTHA0802/YceI-like_sf"/>
</dbReference>
<sequence length="197" mass="21001">MNVRTRLALRLLTFVPLGVLFAGAVSAAPQTYEFDQNRSQVGFTYALNGSPTDGVMPVGAADLLIDLDNLGASRIDVVLSPRKARAGFVLATEAMRSADVLAARSYPEIRFQTTQITGSVRAAKVTGELTLRGVTRLVTLDAQLFRQAGSAVGSHDHLSVLLTGSLDRTDFGATGYPDLVGPQIDLRILVRMARSGV</sequence>
<protein>
    <recommendedName>
        <fullName evidence="2">Lipid/polyisoprenoid-binding YceI-like domain-containing protein</fullName>
    </recommendedName>
</protein>
<dbReference type="SMART" id="SM00867">
    <property type="entry name" value="YceI"/>
    <property type="match status" value="1"/>
</dbReference>
<dbReference type="Gene3D" id="2.40.128.110">
    <property type="entry name" value="Lipid/polyisoprenoid-binding, YceI-like"/>
    <property type="match status" value="1"/>
</dbReference>
<evidence type="ECO:0000259" key="2">
    <source>
        <dbReference type="SMART" id="SM00867"/>
    </source>
</evidence>
<feature type="chain" id="PRO_5006063458" description="Lipid/polyisoprenoid-binding YceI-like domain-containing protein" evidence="1">
    <location>
        <begin position="28"/>
        <end position="197"/>
    </location>
</feature>
<dbReference type="Proteomes" id="UP000052022">
    <property type="component" value="Unassembled WGS sequence"/>
</dbReference>
<name>A0A0P1GI11_9RHOB</name>
<dbReference type="OrthoDB" id="9811006at2"/>
<gene>
    <name evidence="3" type="ORF">TRM7557_03336</name>
</gene>
<dbReference type="AlphaFoldDB" id="A0A0P1GI11"/>
<dbReference type="EMBL" id="CYSD01000042">
    <property type="protein sequence ID" value="CUH81285.1"/>
    <property type="molecule type" value="Genomic_DNA"/>
</dbReference>
<keyword evidence="4" id="KW-1185">Reference proteome</keyword>
<organism evidence="3 4">
    <name type="scientific">Tritonibacter multivorans</name>
    <dbReference type="NCBI Taxonomy" id="928856"/>
    <lineage>
        <taxon>Bacteria</taxon>
        <taxon>Pseudomonadati</taxon>
        <taxon>Pseudomonadota</taxon>
        <taxon>Alphaproteobacteria</taxon>
        <taxon>Rhodobacterales</taxon>
        <taxon>Paracoccaceae</taxon>
        <taxon>Tritonibacter</taxon>
    </lineage>
</organism>
<dbReference type="InterPro" id="IPR007372">
    <property type="entry name" value="Lipid/polyisoprenoid-bd_YceI"/>
</dbReference>
<dbReference type="PANTHER" id="PTHR34406">
    <property type="entry name" value="PROTEIN YCEI"/>
    <property type="match status" value="1"/>
</dbReference>
<reference evidence="3 4" key="1">
    <citation type="submission" date="2015-09" db="EMBL/GenBank/DDBJ databases">
        <authorList>
            <consortium name="Swine Surveillance"/>
        </authorList>
    </citation>
    <scope>NUCLEOTIDE SEQUENCE [LARGE SCALE GENOMIC DNA]</scope>
    <source>
        <strain evidence="3 4">CECT 7557</strain>
    </source>
</reference>
<proteinExistence type="predicted"/>
<evidence type="ECO:0000256" key="1">
    <source>
        <dbReference type="SAM" id="SignalP"/>
    </source>
</evidence>
<dbReference type="Pfam" id="PF04264">
    <property type="entry name" value="YceI"/>
    <property type="match status" value="1"/>
</dbReference>
<dbReference type="PANTHER" id="PTHR34406:SF1">
    <property type="entry name" value="PROTEIN YCEI"/>
    <property type="match status" value="1"/>
</dbReference>
<dbReference type="SUPFAM" id="SSF101874">
    <property type="entry name" value="YceI-like"/>
    <property type="match status" value="1"/>
</dbReference>